<feature type="region of interest" description="Disordered" evidence="1">
    <location>
        <begin position="1"/>
        <end position="108"/>
    </location>
</feature>
<keyword evidence="2" id="KW-1133">Transmembrane helix</keyword>
<feature type="region of interest" description="Disordered" evidence="1">
    <location>
        <begin position="315"/>
        <end position="424"/>
    </location>
</feature>
<feature type="compositionally biased region" description="Low complexity" evidence="1">
    <location>
        <begin position="315"/>
        <end position="326"/>
    </location>
</feature>
<proteinExistence type="predicted"/>
<keyword evidence="2" id="KW-0812">Transmembrane</keyword>
<sequence>MSSLSRSARPSSLSSISSDSASFNAPVSSAPQSSNSASSAQASSAPASSAPPPSSSSQAPPSSSPPPPPSSASSLPISSSSVAPSSSSVASSSSAPSSLPPSSSSAASSASLTTLTSASRATSQSQVVLTSGGQTFTSFVITTQTFPAGSAITSTPTPQPSSHTGAIVGGVIGGVAFLGILAGALFWYRRHQNRQDQTFDGNFDPVTGGGGTRPVSGPGPEMVRAHTTGGTLPSVGDVDDDGMGGRLPIVGGVVTPFTYTPTVSASTRSQSPPMPRGSPPPMSQYSQEGYPPTLSSAGGYYSAVPQQAQAVGGYYPPAAPSSSGSSVYHPRSVKEQEAAGGSPRAATFSVANPSPESAGDSRPLSAHEEQYQAYLRAGPSSRRYSQPQSSNPPLLPTGPSSGVIVHQDGGRLEEIPPTYDSIPN</sequence>
<evidence type="ECO:0000313" key="4">
    <source>
        <dbReference type="Proteomes" id="UP001221142"/>
    </source>
</evidence>
<feature type="compositionally biased region" description="Low complexity" evidence="1">
    <location>
        <begin position="1"/>
        <end position="48"/>
    </location>
</feature>
<reference evidence="3" key="1">
    <citation type="submission" date="2023-03" db="EMBL/GenBank/DDBJ databases">
        <title>Massive genome expansion in bonnet fungi (Mycena s.s.) driven by repeated elements and novel gene families across ecological guilds.</title>
        <authorList>
            <consortium name="Lawrence Berkeley National Laboratory"/>
            <person name="Harder C.B."/>
            <person name="Miyauchi S."/>
            <person name="Viragh M."/>
            <person name="Kuo A."/>
            <person name="Thoen E."/>
            <person name="Andreopoulos B."/>
            <person name="Lu D."/>
            <person name="Skrede I."/>
            <person name="Drula E."/>
            <person name="Henrissat B."/>
            <person name="Morin E."/>
            <person name="Kohler A."/>
            <person name="Barry K."/>
            <person name="LaButti K."/>
            <person name="Morin E."/>
            <person name="Salamov A."/>
            <person name="Lipzen A."/>
            <person name="Mereny Z."/>
            <person name="Hegedus B."/>
            <person name="Baldrian P."/>
            <person name="Stursova M."/>
            <person name="Weitz H."/>
            <person name="Taylor A."/>
            <person name="Grigoriev I.V."/>
            <person name="Nagy L.G."/>
            <person name="Martin F."/>
            <person name="Kauserud H."/>
        </authorList>
    </citation>
    <scope>NUCLEOTIDE SEQUENCE</scope>
    <source>
        <strain evidence="3">9284</strain>
    </source>
</reference>
<feature type="compositionally biased region" description="Low complexity" evidence="1">
    <location>
        <begin position="71"/>
        <end position="108"/>
    </location>
</feature>
<keyword evidence="2" id="KW-0472">Membrane</keyword>
<feature type="compositionally biased region" description="Pro residues" evidence="1">
    <location>
        <begin position="272"/>
        <end position="282"/>
    </location>
</feature>
<evidence type="ECO:0000313" key="3">
    <source>
        <dbReference type="EMBL" id="KAJ7631156.1"/>
    </source>
</evidence>
<gene>
    <name evidence="3" type="ORF">FB45DRAFT_1003929</name>
</gene>
<organism evidence="3 4">
    <name type="scientific">Roridomyces roridus</name>
    <dbReference type="NCBI Taxonomy" id="1738132"/>
    <lineage>
        <taxon>Eukaryota</taxon>
        <taxon>Fungi</taxon>
        <taxon>Dikarya</taxon>
        <taxon>Basidiomycota</taxon>
        <taxon>Agaricomycotina</taxon>
        <taxon>Agaricomycetes</taxon>
        <taxon>Agaricomycetidae</taxon>
        <taxon>Agaricales</taxon>
        <taxon>Marasmiineae</taxon>
        <taxon>Mycenaceae</taxon>
        <taxon>Roridomyces</taxon>
    </lineage>
</organism>
<dbReference type="Gene3D" id="1.20.5.510">
    <property type="entry name" value="Single helix bin"/>
    <property type="match status" value="1"/>
</dbReference>
<comment type="caution">
    <text evidence="3">The sequence shown here is derived from an EMBL/GenBank/DDBJ whole genome shotgun (WGS) entry which is preliminary data.</text>
</comment>
<feature type="transmembrane region" description="Helical" evidence="2">
    <location>
        <begin position="166"/>
        <end position="188"/>
    </location>
</feature>
<protein>
    <submittedName>
        <fullName evidence="3">Uncharacterized protein</fullName>
    </submittedName>
</protein>
<evidence type="ECO:0000256" key="2">
    <source>
        <dbReference type="SAM" id="Phobius"/>
    </source>
</evidence>
<dbReference type="AlphaFoldDB" id="A0AAD7BUT3"/>
<feature type="region of interest" description="Disordered" evidence="1">
    <location>
        <begin position="262"/>
        <end position="293"/>
    </location>
</feature>
<keyword evidence="4" id="KW-1185">Reference proteome</keyword>
<dbReference type="Proteomes" id="UP001221142">
    <property type="component" value="Unassembled WGS sequence"/>
</dbReference>
<feature type="region of interest" description="Disordered" evidence="1">
    <location>
        <begin position="198"/>
        <end position="219"/>
    </location>
</feature>
<accession>A0AAD7BUT3</accession>
<feature type="compositionally biased region" description="Low complexity" evidence="1">
    <location>
        <begin position="379"/>
        <end position="392"/>
    </location>
</feature>
<name>A0AAD7BUT3_9AGAR</name>
<dbReference type="EMBL" id="JARKIF010000009">
    <property type="protein sequence ID" value="KAJ7631156.1"/>
    <property type="molecule type" value="Genomic_DNA"/>
</dbReference>
<evidence type="ECO:0000256" key="1">
    <source>
        <dbReference type="SAM" id="MobiDB-lite"/>
    </source>
</evidence>